<evidence type="ECO:0000313" key="1">
    <source>
        <dbReference type="EMBL" id="DAF62367.1"/>
    </source>
</evidence>
<reference evidence="1" key="1">
    <citation type="journal article" date="2021" name="Proc. Natl. Acad. Sci. U.S.A.">
        <title>A Catalog of Tens of Thousands of Viruses from Human Metagenomes Reveals Hidden Associations with Chronic Diseases.</title>
        <authorList>
            <person name="Tisza M.J."/>
            <person name="Buck C.B."/>
        </authorList>
    </citation>
    <scope>NUCLEOTIDE SEQUENCE</scope>
    <source>
        <strain evidence="1">CtIty1</strain>
    </source>
</reference>
<protein>
    <submittedName>
        <fullName evidence="1">Uncharacterized protein</fullName>
    </submittedName>
</protein>
<accession>A0A8S5THA0</accession>
<organism evidence="1">
    <name type="scientific">Myoviridae sp. ctIty1</name>
    <dbReference type="NCBI Taxonomy" id="2827673"/>
    <lineage>
        <taxon>Viruses</taxon>
        <taxon>Duplodnaviria</taxon>
        <taxon>Heunggongvirae</taxon>
        <taxon>Uroviricota</taxon>
        <taxon>Caudoviricetes</taxon>
    </lineage>
</organism>
<proteinExistence type="predicted"/>
<dbReference type="EMBL" id="BK032823">
    <property type="protein sequence ID" value="DAF62367.1"/>
    <property type="molecule type" value="Genomic_DNA"/>
</dbReference>
<name>A0A8S5THA0_9CAUD</name>
<sequence length="81" mass="9146">MVALGVIFRTCVYVNKYIYIRLGGCAQEKKGTFKNETILATKKENKVHIKTKRQFKNLNNFNNSNIVIALNNGLPTDTLAV</sequence>